<evidence type="ECO:0000313" key="8">
    <source>
        <dbReference type="EMBL" id="AAP73993.1"/>
    </source>
</evidence>
<dbReference type="SUPFAM" id="SSF52833">
    <property type="entry name" value="Thioredoxin-like"/>
    <property type="match status" value="1"/>
</dbReference>
<evidence type="ECO:0000256" key="5">
    <source>
        <dbReference type="ARBA" id="ARBA00023284"/>
    </source>
</evidence>
<keyword evidence="6" id="KW-1133">Transmembrane helix</keyword>
<dbReference type="PROSITE" id="PS51352">
    <property type="entry name" value="THIOREDOXIN_2"/>
    <property type="match status" value="1"/>
</dbReference>
<dbReference type="AlphaFoldDB" id="Q6XN38"/>
<accession>Q6XN38</accession>
<evidence type="ECO:0000256" key="6">
    <source>
        <dbReference type="SAM" id="Phobius"/>
    </source>
</evidence>
<evidence type="ECO:0000256" key="1">
    <source>
        <dbReference type="ARBA" id="ARBA00005791"/>
    </source>
</evidence>
<geneLocation type="plasmid" evidence="8">
    <name>pBD2</name>
</geneLocation>
<comment type="similarity">
    <text evidence="1">Belongs to the thioredoxin family. DsbA subfamily.</text>
</comment>
<gene>
    <name evidence="8" type="ORF">PBD2.108</name>
</gene>
<proteinExistence type="inferred from homology"/>
<keyword evidence="8" id="KW-0614">Plasmid</keyword>
<dbReference type="GO" id="GO:0016491">
    <property type="term" value="F:oxidoreductase activity"/>
    <property type="evidence" value="ECO:0007669"/>
    <property type="project" value="UniProtKB-KW"/>
</dbReference>
<dbReference type="PANTHER" id="PTHR13887:SF14">
    <property type="entry name" value="DISULFIDE BOND FORMATION PROTEIN D"/>
    <property type="match status" value="1"/>
</dbReference>
<evidence type="ECO:0000259" key="7">
    <source>
        <dbReference type="PROSITE" id="PS51352"/>
    </source>
</evidence>
<keyword evidence="6" id="KW-0472">Membrane</keyword>
<feature type="domain" description="Thioredoxin" evidence="7">
    <location>
        <begin position="43"/>
        <end position="235"/>
    </location>
</feature>
<evidence type="ECO:0000256" key="3">
    <source>
        <dbReference type="ARBA" id="ARBA00023002"/>
    </source>
</evidence>
<keyword evidence="6" id="KW-0812">Transmembrane</keyword>
<keyword evidence="3" id="KW-0560">Oxidoreductase</keyword>
<dbReference type="Gene3D" id="3.40.30.10">
    <property type="entry name" value="Glutaredoxin"/>
    <property type="match status" value="1"/>
</dbReference>
<evidence type="ECO:0000256" key="4">
    <source>
        <dbReference type="ARBA" id="ARBA00023157"/>
    </source>
</evidence>
<dbReference type="EMBL" id="AY223810">
    <property type="protein sequence ID" value="AAP73993.1"/>
    <property type="molecule type" value="Genomic_DNA"/>
</dbReference>
<dbReference type="PANTHER" id="PTHR13887">
    <property type="entry name" value="GLUTATHIONE S-TRANSFERASE KAPPA"/>
    <property type="match status" value="1"/>
</dbReference>
<keyword evidence="5" id="KW-0676">Redox-active center</keyword>
<dbReference type="InterPro" id="IPR036249">
    <property type="entry name" value="Thioredoxin-like_sf"/>
</dbReference>
<dbReference type="InterPro" id="IPR013766">
    <property type="entry name" value="Thioredoxin_domain"/>
</dbReference>
<protein>
    <recommendedName>
        <fullName evidence="7">Thioredoxin domain-containing protein</fullName>
    </recommendedName>
</protein>
<evidence type="ECO:0000256" key="2">
    <source>
        <dbReference type="ARBA" id="ARBA00022729"/>
    </source>
</evidence>
<dbReference type="InterPro" id="IPR012336">
    <property type="entry name" value="Thioredoxin-like_fold"/>
</dbReference>
<feature type="transmembrane region" description="Helical" evidence="6">
    <location>
        <begin position="27"/>
        <end position="45"/>
    </location>
</feature>
<dbReference type="Pfam" id="PF13462">
    <property type="entry name" value="Thioredoxin_4"/>
    <property type="match status" value="1"/>
</dbReference>
<keyword evidence="2" id="KW-0732">Signal</keyword>
<sequence length="236" mass="25536">MVAGRLHASTNSDQVGGSMKLTTNAKFSIALVAVFAVVLGALLLGNRSATETTNAGASGASVLRDDTHLLSTAPDNDVVLVEFLDFECEACLAMYPTMERIRAEYADRITFGVRYFPIPSHTNSGLAARVVEASSRQGKFVEMYQRMYDTQTQWGESSESQEAVFRSFAQDLGLDMAAFDADVNDPAVAERVEQDFNEGIDLGVQGTPTLFLNGVQLPSMPTYDDLTARIDAALSQ</sequence>
<reference evidence="8" key="1">
    <citation type="journal article" date="2003" name="J. Bacteriol.">
        <title>Complete nucleotide sequence and genetic organization of the 210-kilobase linear plasmid of Rhodococcus erythropolis BD2.</title>
        <authorList>
            <person name="Stecker C."/>
            <person name="Johann A."/>
            <person name="Herzberg C."/>
            <person name="Averhoff B."/>
            <person name="Gottschalk G."/>
        </authorList>
    </citation>
    <scope>NUCLEOTIDE SEQUENCE</scope>
    <source>
        <strain evidence="8">BD2</strain>
        <plasmid evidence="8">pBD2</plasmid>
    </source>
</reference>
<name>Q6XN38_RHOER</name>
<organism evidence="8">
    <name type="scientific">Rhodococcus erythropolis</name>
    <name type="common">Arthrobacter picolinophilus</name>
    <dbReference type="NCBI Taxonomy" id="1833"/>
    <lineage>
        <taxon>Bacteria</taxon>
        <taxon>Bacillati</taxon>
        <taxon>Actinomycetota</taxon>
        <taxon>Actinomycetes</taxon>
        <taxon>Mycobacteriales</taxon>
        <taxon>Nocardiaceae</taxon>
        <taxon>Rhodococcus</taxon>
        <taxon>Rhodococcus erythropolis group</taxon>
    </lineage>
</organism>
<keyword evidence="4" id="KW-1015">Disulfide bond</keyword>